<dbReference type="RefSeq" id="WP_188401815.1">
    <property type="nucleotide sequence ID" value="NZ_BMCE01000001.1"/>
</dbReference>
<gene>
    <name evidence="2" type="primary">yqfD</name>
    <name evidence="2" type="ORF">JYA64_19965</name>
</gene>
<protein>
    <submittedName>
        <fullName evidence="2">Sporulation protein YqfD</fullName>
    </submittedName>
</protein>
<dbReference type="EMBL" id="JAFHKS010000044">
    <property type="protein sequence ID" value="MBN3547593.1"/>
    <property type="molecule type" value="Genomic_DNA"/>
</dbReference>
<dbReference type="Proteomes" id="UP001319060">
    <property type="component" value="Unassembled WGS sequence"/>
</dbReference>
<dbReference type="NCBIfam" id="TIGR02876">
    <property type="entry name" value="spore_yqfD"/>
    <property type="match status" value="1"/>
</dbReference>
<sequence length="396" mass="45426">MKSKWKNVKGYVRVEIIGQESSSFINKCIQSGIQIWDIHPLDKDRVLVSISVTEVRKVKTILKENKLKIRIKEKKGTPFLLKRMWKRNGFILGMLSFIFVLFLLSNMIWNINVTGANPKTEYELRKAAVEIGVTKGKFIFLLPNVREIQRELTEKMENVTWIGVTQHGTSYRFEVVEKEIPETKQTTGPRHLVATKQAVIHSVFVEKGQPVVRANDYVKKGSLLVSGLIGKEKKPELVSAKGEIWGEVWYQTEVEVPLNTSFQTYTGKYKNRHYVSLFGLELPVYGFSDGEFQDKTETLNETPLYLAKWKMPISYIKKEIRETDGVKRSYTKAEAIEVGKQMAKKELAKKVPDDAKIKGEKVWQQNVSNGKVKITMLYQVIENIASEQPIPIQQGE</sequence>
<dbReference type="PIRSF" id="PIRSF029895">
    <property type="entry name" value="SpoIV"/>
    <property type="match status" value="1"/>
</dbReference>
<dbReference type="InterPro" id="IPR010690">
    <property type="entry name" value="YqfD"/>
</dbReference>
<comment type="caution">
    <text evidence="2">The sequence shown here is derived from an EMBL/GenBank/DDBJ whole genome shotgun (WGS) entry which is preliminary data.</text>
</comment>
<keyword evidence="1" id="KW-0812">Transmembrane</keyword>
<keyword evidence="3" id="KW-1185">Reference proteome</keyword>
<reference evidence="2 3" key="1">
    <citation type="submission" date="2021-01" db="EMBL/GenBank/DDBJ databases">
        <title>Genome Sequencing of Type Strains.</title>
        <authorList>
            <person name="Lemaire J.F."/>
            <person name="Inderbitzin P."/>
            <person name="Collins S.B."/>
            <person name="Wespe N."/>
            <person name="Knight-Connoni V."/>
        </authorList>
    </citation>
    <scope>NUCLEOTIDE SEQUENCE [LARGE SCALE GENOMIC DNA]</scope>
    <source>
        <strain evidence="2 3">DSM 14730</strain>
    </source>
</reference>
<feature type="transmembrane region" description="Helical" evidence="1">
    <location>
        <begin position="89"/>
        <end position="109"/>
    </location>
</feature>
<evidence type="ECO:0000256" key="1">
    <source>
        <dbReference type="SAM" id="Phobius"/>
    </source>
</evidence>
<organism evidence="2 3">
    <name type="scientific">Fictibacillus barbaricus</name>
    <dbReference type="NCBI Taxonomy" id="182136"/>
    <lineage>
        <taxon>Bacteria</taxon>
        <taxon>Bacillati</taxon>
        <taxon>Bacillota</taxon>
        <taxon>Bacilli</taxon>
        <taxon>Bacillales</taxon>
        <taxon>Fictibacillaceae</taxon>
        <taxon>Fictibacillus</taxon>
    </lineage>
</organism>
<proteinExistence type="predicted"/>
<keyword evidence="1" id="KW-1133">Transmembrane helix</keyword>
<evidence type="ECO:0000313" key="2">
    <source>
        <dbReference type="EMBL" id="MBN3547593.1"/>
    </source>
</evidence>
<keyword evidence="1" id="KW-0472">Membrane</keyword>
<accession>A0ABS2ZHE0</accession>
<evidence type="ECO:0000313" key="3">
    <source>
        <dbReference type="Proteomes" id="UP001319060"/>
    </source>
</evidence>
<dbReference type="Pfam" id="PF06898">
    <property type="entry name" value="YqfD"/>
    <property type="match status" value="1"/>
</dbReference>
<name>A0ABS2ZHE0_9BACL</name>